<organism evidence="1 2">
    <name type="scientific">Streptomyces canus</name>
    <dbReference type="NCBI Taxonomy" id="58343"/>
    <lineage>
        <taxon>Bacteria</taxon>
        <taxon>Bacillati</taxon>
        <taxon>Actinomycetota</taxon>
        <taxon>Actinomycetes</taxon>
        <taxon>Kitasatosporales</taxon>
        <taxon>Streptomycetaceae</taxon>
        <taxon>Streptomyces</taxon>
        <taxon>Streptomyces aurantiacus group</taxon>
    </lineage>
</organism>
<gene>
    <name evidence="1" type="ORF">AQJ46_24485</name>
</gene>
<proteinExistence type="predicted"/>
<protein>
    <submittedName>
        <fullName evidence="1">Uncharacterized protein</fullName>
    </submittedName>
</protein>
<reference evidence="1 2" key="1">
    <citation type="submission" date="2015-10" db="EMBL/GenBank/DDBJ databases">
        <title>Draft genome sequence of Streptomyces canus DSM 40017, type strain for the species Streptomyces canus.</title>
        <authorList>
            <person name="Ruckert C."/>
            <person name="Winkler A."/>
            <person name="Kalinowski J."/>
            <person name="Kampfer P."/>
            <person name="Glaeser S."/>
        </authorList>
    </citation>
    <scope>NUCLEOTIDE SEQUENCE [LARGE SCALE GENOMIC DNA]</scope>
    <source>
        <strain evidence="1 2">DSM 40017</strain>
    </source>
</reference>
<dbReference type="EMBL" id="LMWU01000022">
    <property type="protein sequence ID" value="KUN67436.1"/>
    <property type="molecule type" value="Genomic_DNA"/>
</dbReference>
<evidence type="ECO:0000313" key="2">
    <source>
        <dbReference type="Proteomes" id="UP000053669"/>
    </source>
</evidence>
<dbReference type="Proteomes" id="UP000053669">
    <property type="component" value="Unassembled WGS sequence"/>
</dbReference>
<evidence type="ECO:0000313" key="1">
    <source>
        <dbReference type="EMBL" id="KUN67436.1"/>
    </source>
</evidence>
<sequence length="67" mass="7314">MRWLARRASGRRGRGVRHGALSGCDDALTADTTAILSGATNVEVGWASHTDMNNDHGVYEQVRDFVQ</sequence>
<name>A0A117R2H2_9ACTN</name>
<dbReference type="AlphaFoldDB" id="A0A117R2H2"/>
<comment type="caution">
    <text evidence="1">The sequence shown here is derived from an EMBL/GenBank/DDBJ whole genome shotgun (WGS) entry which is preliminary data.</text>
</comment>
<dbReference type="STRING" id="58343.AQJ46_24485"/>
<accession>A0A117R2H2</accession>